<dbReference type="AlphaFoldDB" id="A0A543CGY5"/>
<gene>
    <name evidence="2" type="ORF">FB559_1871</name>
</gene>
<comment type="caution">
    <text evidence="2">The sequence shown here is derived from an EMBL/GenBank/DDBJ whole genome shotgun (WGS) entry which is preliminary data.</text>
</comment>
<dbReference type="RefSeq" id="WP_141955212.1">
    <property type="nucleotide sequence ID" value="NZ_VFOZ01000001.1"/>
</dbReference>
<evidence type="ECO:0000256" key="1">
    <source>
        <dbReference type="SAM" id="MobiDB-lite"/>
    </source>
</evidence>
<dbReference type="EMBL" id="VFOZ01000001">
    <property type="protein sequence ID" value="TQL96345.1"/>
    <property type="molecule type" value="Genomic_DNA"/>
</dbReference>
<sequence>MAELSDEDREALKRMRRAVEERDAIPPEEMIPVEDPRRYAFPIGIDDDGNPFPTSETRMRPEPGSTH</sequence>
<feature type="region of interest" description="Disordered" evidence="1">
    <location>
        <begin position="1"/>
        <end position="67"/>
    </location>
</feature>
<name>A0A543CGY5_9ACTN</name>
<evidence type="ECO:0000313" key="2">
    <source>
        <dbReference type="EMBL" id="TQL96345.1"/>
    </source>
</evidence>
<feature type="compositionally biased region" description="Basic and acidic residues" evidence="1">
    <location>
        <begin position="10"/>
        <end position="25"/>
    </location>
</feature>
<reference evidence="2 3" key="1">
    <citation type="submission" date="2019-06" db="EMBL/GenBank/DDBJ databases">
        <title>Sequencing the genomes of 1000 actinobacteria strains.</title>
        <authorList>
            <person name="Klenk H.-P."/>
        </authorList>
    </citation>
    <scope>NUCLEOTIDE SEQUENCE [LARGE SCALE GENOMIC DNA]</scope>
    <source>
        <strain evidence="2 3">DSM 102200</strain>
    </source>
</reference>
<dbReference type="Proteomes" id="UP000316096">
    <property type="component" value="Unassembled WGS sequence"/>
</dbReference>
<keyword evidence="3" id="KW-1185">Reference proteome</keyword>
<accession>A0A543CGY5</accession>
<organism evidence="2 3">
    <name type="scientific">Actinoallomurus bryophytorum</name>
    <dbReference type="NCBI Taxonomy" id="1490222"/>
    <lineage>
        <taxon>Bacteria</taxon>
        <taxon>Bacillati</taxon>
        <taxon>Actinomycetota</taxon>
        <taxon>Actinomycetes</taxon>
        <taxon>Streptosporangiales</taxon>
        <taxon>Thermomonosporaceae</taxon>
        <taxon>Actinoallomurus</taxon>
    </lineage>
</organism>
<dbReference type="OrthoDB" id="4871367at2"/>
<evidence type="ECO:0000313" key="3">
    <source>
        <dbReference type="Proteomes" id="UP000316096"/>
    </source>
</evidence>
<proteinExistence type="predicted"/>
<protein>
    <submittedName>
        <fullName evidence="2">Uncharacterized protein</fullName>
    </submittedName>
</protein>